<dbReference type="AlphaFoldDB" id="A0A0D6P838"/>
<dbReference type="SUPFAM" id="SSF53822">
    <property type="entry name" value="Periplasmic binding protein-like I"/>
    <property type="match status" value="1"/>
</dbReference>
<feature type="signal peptide" evidence="4">
    <location>
        <begin position="1"/>
        <end position="29"/>
    </location>
</feature>
<comment type="similarity">
    <text evidence="1">Belongs to the leucine-binding protein family.</text>
</comment>
<evidence type="ECO:0000313" key="6">
    <source>
        <dbReference type="EMBL" id="GAN77506.1"/>
    </source>
</evidence>
<dbReference type="InterPro" id="IPR051010">
    <property type="entry name" value="BCAA_transport"/>
</dbReference>
<evidence type="ECO:0000256" key="1">
    <source>
        <dbReference type="ARBA" id="ARBA00010062"/>
    </source>
</evidence>
<keyword evidence="3" id="KW-0029">Amino-acid transport</keyword>
<keyword evidence="7" id="KW-1185">Reference proteome</keyword>
<protein>
    <submittedName>
        <fullName evidence="6">ABC transporter branched-chain amino acid permease</fullName>
    </submittedName>
</protein>
<dbReference type="InterPro" id="IPR028081">
    <property type="entry name" value="Leu-bd"/>
</dbReference>
<dbReference type="Gene3D" id="3.40.50.2300">
    <property type="match status" value="2"/>
</dbReference>
<reference evidence="6 7" key="1">
    <citation type="submission" date="2012-11" db="EMBL/GenBank/DDBJ databases">
        <title>Whole genome sequence of Acidisphaera rubrifaciens HS-AP3.</title>
        <authorList>
            <person name="Azuma Y."/>
            <person name="Higashiura N."/>
            <person name="Hirakawa H."/>
            <person name="Matsushita K."/>
        </authorList>
    </citation>
    <scope>NUCLEOTIDE SEQUENCE [LARGE SCALE GENOMIC DNA]</scope>
    <source>
        <strain evidence="6 7">HS-AP3</strain>
    </source>
</reference>
<dbReference type="PANTHER" id="PTHR30483:SF6">
    <property type="entry name" value="PERIPLASMIC BINDING PROTEIN OF ABC TRANSPORTER FOR NATURAL AMINO ACIDS"/>
    <property type="match status" value="1"/>
</dbReference>
<dbReference type="CDD" id="cd06327">
    <property type="entry name" value="PBP1_SBP-like"/>
    <property type="match status" value="1"/>
</dbReference>
<dbReference type="Pfam" id="PF13458">
    <property type="entry name" value="Peripla_BP_6"/>
    <property type="match status" value="1"/>
</dbReference>
<dbReference type="PANTHER" id="PTHR30483">
    <property type="entry name" value="LEUCINE-SPECIFIC-BINDING PROTEIN"/>
    <property type="match status" value="1"/>
</dbReference>
<comment type="caution">
    <text evidence="6">The sequence shown here is derived from an EMBL/GenBank/DDBJ whole genome shotgun (WGS) entry which is preliminary data.</text>
</comment>
<sequence length="397" mass="42101">MPTNLIGRRAVLGGAASLAPVLAAPRARAADTKPLRIGILTDETGPYTDSGGRGSVLAARMAIADEGAQGVEILHADTQNKPDVAASVARQWYDSGVDMVTDLPVTSIASAVQQVAKEKQRTVIITAAASTFLTARDCNPYSSHWADDTHALSVGPTTQVLRAGGRKWYFITVDYVFGTAMEKAASAVITGGGGQVLGAARYPLGTQDYSSMLVQAQSSGADVVGLASVGNDLVNLVKQAGEFGISAHQRLVGFLIYITEVHALGLKAAQGFTFASSFYWDQNDTARAFSRRFLKEHGGMPTRNHAAIYAACRHFIRASATAGTRDALAIGRAMRAMPVDYLGVPATLRVDGRLIYDLALWRVKTPAESHGAWDYYTRLATIPAAEAFLPVTPACKG</sequence>
<evidence type="ECO:0000259" key="5">
    <source>
        <dbReference type="Pfam" id="PF13458"/>
    </source>
</evidence>
<evidence type="ECO:0000313" key="7">
    <source>
        <dbReference type="Proteomes" id="UP000032680"/>
    </source>
</evidence>
<dbReference type="InterPro" id="IPR006311">
    <property type="entry name" value="TAT_signal"/>
</dbReference>
<dbReference type="InterPro" id="IPR028082">
    <property type="entry name" value="Peripla_BP_I"/>
</dbReference>
<organism evidence="6 7">
    <name type="scientific">Acidisphaera rubrifaciens HS-AP3</name>
    <dbReference type="NCBI Taxonomy" id="1231350"/>
    <lineage>
        <taxon>Bacteria</taxon>
        <taxon>Pseudomonadati</taxon>
        <taxon>Pseudomonadota</taxon>
        <taxon>Alphaproteobacteria</taxon>
        <taxon>Acetobacterales</taxon>
        <taxon>Acetobacteraceae</taxon>
        <taxon>Acidisphaera</taxon>
    </lineage>
</organism>
<evidence type="ECO:0000256" key="2">
    <source>
        <dbReference type="ARBA" id="ARBA00022729"/>
    </source>
</evidence>
<evidence type="ECO:0000256" key="3">
    <source>
        <dbReference type="ARBA" id="ARBA00022970"/>
    </source>
</evidence>
<dbReference type="RefSeq" id="WP_048861620.1">
    <property type="nucleotide sequence ID" value="NZ_BANB01000349.1"/>
</dbReference>
<dbReference type="GO" id="GO:0006865">
    <property type="term" value="P:amino acid transport"/>
    <property type="evidence" value="ECO:0007669"/>
    <property type="project" value="UniProtKB-KW"/>
</dbReference>
<feature type="chain" id="PRO_5002309822" evidence="4">
    <location>
        <begin position="30"/>
        <end position="397"/>
    </location>
</feature>
<dbReference type="Proteomes" id="UP000032680">
    <property type="component" value="Unassembled WGS sequence"/>
</dbReference>
<name>A0A0D6P838_9PROT</name>
<proteinExistence type="inferred from homology"/>
<dbReference type="OrthoDB" id="5450279at2"/>
<feature type="domain" description="Leucine-binding protein" evidence="5">
    <location>
        <begin position="34"/>
        <end position="364"/>
    </location>
</feature>
<gene>
    <name evidence="6" type="ORF">Asru_0349_01</name>
</gene>
<dbReference type="EMBL" id="BANB01000349">
    <property type="protein sequence ID" value="GAN77506.1"/>
    <property type="molecule type" value="Genomic_DNA"/>
</dbReference>
<accession>A0A0D6P838</accession>
<keyword evidence="3" id="KW-0813">Transport</keyword>
<dbReference type="PROSITE" id="PS51318">
    <property type="entry name" value="TAT"/>
    <property type="match status" value="1"/>
</dbReference>
<keyword evidence="2 4" id="KW-0732">Signal</keyword>
<evidence type="ECO:0000256" key="4">
    <source>
        <dbReference type="SAM" id="SignalP"/>
    </source>
</evidence>